<evidence type="ECO:0008006" key="3">
    <source>
        <dbReference type="Google" id="ProtNLM"/>
    </source>
</evidence>
<sequence length="1397" mass="163787">MSIRWESIRTFNNSQNNAFEELICQLAREEPIINKIDFRRVAAPDGGVEAYCVLDDGTEYGWQAKYFFSMGDAQWKQLKESFETALKTHPNLTKYYICIPLDRQDPRRKDQDWFMDKWNKKVAEWTQYAKGLGRNISIEYWGSSELTHRLSQENNAGRLHFWFSAEEFTTRWFSEQIEESTKNLGKRYTPELNVELDIARNFDAISRNSDFYKVAHKYFHDFLAKLNKFTDRAIHYSGNNTSEQFKRWISEVKDSFVPEGRGLEQFDINLLLSHIDNISKYLSDFEHEFIVNSDKKNDDLRYQVNNVWQAISDFSDFIKGPLLKLANSPLMILSGEAGIGKSHLLADIANHRIKSRIPCLLLLGQNFVSEESPWTQILRNILRVDGKENVLLGALNARAEAQGERLLFIIDAINEEKGRYFWPDYIVGMINQFSKYPWLGLVLSIRSSYEKLIVPKDFFDENKITRIAHSGFGSVEYQASKFFFSQYGIEQPGVPILHPEFSNPLFLKIFCEGLYRSGLNKIPKRYSGISNIISFFINSIEVKLSRPSSFNYPENFKLIEKTINELIEYKLNNDLSFIPYEAAFDIAEKMIGRYSDRRRFLDELISEGILSKNIYWNSKDNYEEGVYLAYERFEDHLTVSFLLDKYSINNNDALDSFFKENGELYKYIKSNYFYQGIIESLSIQLPERFGKELYELVEIEYKKHDGIIRAFISSLIWRKPDNIEEKTLEYINKYIIPFDNGFDAFMQMVYTVSSDPEHIYNADKLHKFLSKHSMAIRDSFWTKYLHNLDYYETSSMQRLIDWAGAEEDKFYLSDDSRLLAAKALSWLLTSTNIKLRDSATKSLANLLKNSIKTITALIDSFKDVNDPYVLERILAASYGAVLNSVTLDDLDKLSENIVATIFEAKEVYPNVLVRDYARNIIEYALYKKVYQMDNVDIIRPPYRSDFPTTFPTNEEIDAYKYDYNAADFKDYYWGQNTILSSMVTEYGRGICSYGDFGRYTFQSALSGWCDFDPNDLSNYACKLIFEKYGYDVEKHGQFDRYASEGDRSRNKKERIGKKYQWIALYEVLARIADNHQVVEGGSLWSESKNYVWFQGPWELFVRKIDPTTPSYSKEIIRQKSFWNNENPYNDWDSTINDWLKREANLPDPLELISVLSADDKKYLLLDGFFTWDEPLPLGEDEYGYAKKHLWYHIRSYLLKEDELPTLISNLNKDLPLIRNLPESHDQYRVFSREYYWSPAYQYFDDPYYGDKGWQNIYTDWQKQGEPIATICLTSESHHWESDSSGDNELSYLAPCEFMYHGMKLNYSENTGEWLDSDGDVIFLDPSIHNENKSALIVDKDKLEQFLLKNELNIVWVVTGEKNIHSMRPIDLDGDKWLEIYGIYTLKNNNVDGWRIIK</sequence>
<evidence type="ECO:0000313" key="2">
    <source>
        <dbReference type="Proteomes" id="UP000254124"/>
    </source>
</evidence>
<dbReference type="Proteomes" id="UP000254124">
    <property type="component" value="Unassembled WGS sequence"/>
</dbReference>
<name>A0A379S8W0_SALER</name>
<proteinExistence type="predicted"/>
<reference evidence="1 2" key="1">
    <citation type="submission" date="2018-06" db="EMBL/GenBank/DDBJ databases">
        <authorList>
            <consortium name="Pathogen Informatics"/>
            <person name="Doyle S."/>
        </authorList>
    </citation>
    <scope>NUCLEOTIDE SEQUENCE [LARGE SCALE GENOMIC DNA]</scope>
    <source>
        <strain evidence="1 2">NCTC7295</strain>
    </source>
</reference>
<dbReference type="EMBL" id="UGWZ01000001">
    <property type="protein sequence ID" value="SUG17267.1"/>
    <property type="molecule type" value="Genomic_DNA"/>
</dbReference>
<dbReference type="Gene3D" id="3.40.50.300">
    <property type="entry name" value="P-loop containing nucleotide triphosphate hydrolases"/>
    <property type="match status" value="1"/>
</dbReference>
<accession>A0A379S8W0</accession>
<organism evidence="1 2">
    <name type="scientific">Salmonella enterica subsp. arizonae</name>
    <dbReference type="NCBI Taxonomy" id="59203"/>
    <lineage>
        <taxon>Bacteria</taxon>
        <taxon>Pseudomonadati</taxon>
        <taxon>Pseudomonadota</taxon>
        <taxon>Gammaproteobacteria</taxon>
        <taxon>Enterobacterales</taxon>
        <taxon>Enterobacteriaceae</taxon>
        <taxon>Salmonella</taxon>
    </lineage>
</organism>
<protein>
    <recommendedName>
        <fullName evidence="3">ATP-binding protein</fullName>
    </recommendedName>
</protein>
<evidence type="ECO:0000313" key="1">
    <source>
        <dbReference type="EMBL" id="SUG17267.1"/>
    </source>
</evidence>
<dbReference type="InterPro" id="IPR027417">
    <property type="entry name" value="P-loop_NTPase"/>
</dbReference>
<gene>
    <name evidence="1" type="ORF">NCTC7295_05017</name>
</gene>